<accession>A0A3Z6QQT0</accession>
<comment type="caution">
    <text evidence="3">The sequence shown here is derived from an EMBL/GenBank/DDBJ whole genome shotgun (WGS) entry which is preliminary data.</text>
</comment>
<evidence type="ECO:0000259" key="2">
    <source>
        <dbReference type="Pfam" id="PF04717"/>
    </source>
</evidence>
<feature type="domain" description="Gp5/Type VI secretion system Vgr protein OB-fold" evidence="2">
    <location>
        <begin position="8"/>
        <end position="76"/>
    </location>
</feature>
<dbReference type="Pfam" id="PF04717">
    <property type="entry name" value="Phage_base_V"/>
    <property type="match status" value="1"/>
</dbReference>
<reference evidence="3" key="1">
    <citation type="submission" date="2018-09" db="EMBL/GenBank/DDBJ databases">
        <authorList>
            <person name="Ashton P.M."/>
            <person name="Dallman T."/>
            <person name="Nair S."/>
            <person name="De Pinna E."/>
            <person name="Peters T."/>
            <person name="Grant K."/>
        </authorList>
    </citation>
    <scope>NUCLEOTIDE SEQUENCE [LARGE SCALE GENOMIC DNA]</scope>
    <source>
        <strain evidence="4">140692</strain>
        <strain evidence="3">412099</strain>
    </source>
</reference>
<sequence>MNGVIFATGTVSAIDPKAVRARVRLPDHDNLRTWWLDVMQNNTYKNKDYCMPDVGEQVKVLMTPDGVEGVILGAVYSSQDTPVISDPDKRRTDFADGTFVEYDRKNNAMAIGGAIKTLTITTHSDITLQTDTQITVIAQNSATVKTQDATIDAGNSAAIKTKVATIDASNSATIKTQKATVDSPQTEITGNALIKGNAVIKGNASVTGNLNVTGVISGSGGLSVSGGGGGDAATVTGSLRVTGDVSAGGTSLRQHQHPHGYGNGPTGKPM</sequence>
<organism evidence="3">
    <name type="scientific">Salmonella enterica subsp. enterica serovar Java</name>
    <dbReference type="NCBI Taxonomy" id="224729"/>
    <lineage>
        <taxon>Bacteria</taxon>
        <taxon>Pseudomonadati</taxon>
        <taxon>Pseudomonadota</taxon>
        <taxon>Gammaproteobacteria</taxon>
        <taxon>Enterobacterales</taxon>
        <taxon>Enterobacteriaceae</taxon>
        <taxon>Salmonella</taxon>
    </lineage>
</organism>
<dbReference type="AlphaFoldDB" id="A0A3Z6QQT0"/>
<feature type="region of interest" description="Disordered" evidence="1">
    <location>
        <begin position="245"/>
        <end position="270"/>
    </location>
</feature>
<dbReference type="InterPro" id="IPR006531">
    <property type="entry name" value="Gp5/Vgr_OB"/>
</dbReference>
<name>A0A3Z6QQT0_SALEB</name>
<dbReference type="Gene3D" id="2.40.50.230">
    <property type="entry name" value="Gp5 N-terminal domain"/>
    <property type="match status" value="1"/>
</dbReference>
<evidence type="ECO:0000313" key="3">
    <source>
        <dbReference type="EMBL" id="EAC0789308.1"/>
    </source>
</evidence>
<dbReference type="EMBL" id="AAHPHN010000003">
    <property type="protein sequence ID" value="EBY8640653.1"/>
    <property type="molecule type" value="Genomic_DNA"/>
</dbReference>
<feature type="compositionally biased region" description="Gly residues" evidence="1">
    <location>
        <begin position="261"/>
        <end position="270"/>
    </location>
</feature>
<evidence type="ECO:0000313" key="4">
    <source>
        <dbReference type="EMBL" id="EBY8640653.1"/>
    </source>
</evidence>
<dbReference type="EMBL" id="AAAGSE010000040">
    <property type="protein sequence ID" value="EAC0789308.1"/>
    <property type="molecule type" value="Genomic_DNA"/>
</dbReference>
<dbReference type="Proteomes" id="UP000839631">
    <property type="component" value="Unassembled WGS sequence"/>
</dbReference>
<dbReference type="NCBIfam" id="TIGR01644">
    <property type="entry name" value="phage_P2_V"/>
    <property type="match status" value="1"/>
</dbReference>
<evidence type="ECO:0000256" key="1">
    <source>
        <dbReference type="SAM" id="MobiDB-lite"/>
    </source>
</evidence>
<dbReference type="InterPro" id="IPR013046">
    <property type="entry name" value="GpV/Gp45"/>
</dbReference>
<proteinExistence type="predicted"/>
<dbReference type="InterPro" id="IPR037026">
    <property type="entry name" value="Vgr_OB-fold_dom_sf"/>
</dbReference>
<dbReference type="Gene3D" id="6.20.150.10">
    <property type="match status" value="1"/>
</dbReference>
<protein>
    <submittedName>
        <fullName evidence="3">Phage baseplate assembly protein V</fullName>
    </submittedName>
</protein>
<gene>
    <name evidence="3" type="ORF">D6K54_21690</name>
    <name evidence="4" type="ORF">D6S17_03525</name>
</gene>